<dbReference type="SUPFAM" id="SSF81891">
    <property type="entry name" value="Poly A polymerase C-terminal region-like"/>
    <property type="match status" value="1"/>
</dbReference>
<gene>
    <name evidence="7" type="primary">pcnB</name>
    <name evidence="13" type="ORF">HMPREF2130_10520</name>
</gene>
<dbReference type="GO" id="GO:0043633">
    <property type="term" value="P:polyadenylation-dependent RNA catabolic process"/>
    <property type="evidence" value="ECO:0007669"/>
    <property type="project" value="InterPro"/>
</dbReference>
<dbReference type="Pfam" id="PF12626">
    <property type="entry name" value="PolyA_pol_arg_C"/>
    <property type="match status" value="1"/>
</dbReference>
<dbReference type="NCBIfam" id="TIGR01942">
    <property type="entry name" value="pcnB"/>
    <property type="match status" value="1"/>
</dbReference>
<dbReference type="eggNOG" id="COG0617">
    <property type="taxonomic scope" value="Bacteria"/>
</dbReference>
<dbReference type="AlphaFoldDB" id="A0A095YV84"/>
<evidence type="ECO:0000256" key="6">
    <source>
        <dbReference type="ARBA" id="ARBA00023163"/>
    </source>
</evidence>
<feature type="compositionally biased region" description="Polar residues" evidence="9">
    <location>
        <begin position="488"/>
        <end position="502"/>
    </location>
</feature>
<evidence type="ECO:0000256" key="8">
    <source>
        <dbReference type="RuleBase" id="RU003953"/>
    </source>
</evidence>
<evidence type="ECO:0000256" key="9">
    <source>
        <dbReference type="SAM" id="MobiDB-lite"/>
    </source>
</evidence>
<sequence length="502" mass="57398">MGTEHKLSINTFLKKLFKVPQHEAATKGRANKKHRGSSNQPQAIMYDAAEHQIQNHLISRNAIKVCQVLQDAGFEAYIVGGAVRDLILGLQPKDFDVATNATPEQVKPLFRRALIIGRRFRLVHCLFGREIIEVSTYRAASTQKQHTDEFGRVLSDNVYGNQAQDAERRDFTINALYYDPIAKTLIDYHHGLHDIRHRLVRIIGDAEARYREDPVRLLRALRFQAKLNGSLEASTAAPIKSMAKLLLNVPESRLADESLKLLCCGNSNLCLQLIAAHGLSDGILPLINLLQQQLEHNKFLQIALERTDYRIRSSKTVSPSFLYAAALWPLVSERWRYYQDEHKEPVVPALVQAAHEVLEKFARHLSLQRRQSSDMREIWFMQPRFEKRSLRAIYRMFEQPRFRAAVDFLQIRAAAGEFDSVLAQWWMDLADADSDERSAMLTQLPQPSRQQRATTGMDGEAVKSKRRRRPRKRNYANRKRKAMAAQAEPTSSNTTKGSGTHE</sequence>
<feature type="domain" description="tRNA nucleotidyltransferase/poly(A) polymerase RNA and SrmB- binding" evidence="12">
    <location>
        <begin position="231"/>
        <end position="287"/>
    </location>
</feature>
<keyword evidence="5 7" id="KW-0694">RNA-binding</keyword>
<dbReference type="PANTHER" id="PTHR43051:SF1">
    <property type="entry name" value="POLYNUCLEOTIDE ADENYLYLTRANSFERASE FAMILY PROTEIN"/>
    <property type="match status" value="1"/>
</dbReference>
<dbReference type="Gene3D" id="1.10.3090.10">
    <property type="entry name" value="cca-adding enzyme, domain 2"/>
    <property type="match status" value="1"/>
</dbReference>
<name>A0A095YV84_9BURK</name>
<feature type="active site" evidence="7">
    <location>
        <position position="94"/>
    </location>
</feature>
<keyword evidence="4 7" id="KW-0067">ATP-binding</keyword>
<evidence type="ECO:0000259" key="11">
    <source>
        <dbReference type="Pfam" id="PF12626"/>
    </source>
</evidence>
<dbReference type="EMBL" id="JRNI01000077">
    <property type="protein sequence ID" value="KGF26278.1"/>
    <property type="molecule type" value="Genomic_DNA"/>
</dbReference>
<keyword evidence="2 7" id="KW-0808">Transferase</keyword>
<feature type="active site" evidence="7">
    <location>
        <position position="96"/>
    </location>
</feature>
<dbReference type="CDD" id="cd05398">
    <property type="entry name" value="NT_ClassII-CCAase"/>
    <property type="match status" value="1"/>
</dbReference>
<dbReference type="InterPro" id="IPR002646">
    <property type="entry name" value="PolA_pol_head_dom"/>
</dbReference>
<feature type="compositionally biased region" description="Polar residues" evidence="9">
    <location>
        <begin position="444"/>
        <end position="454"/>
    </location>
</feature>
<dbReference type="GO" id="GO:0005524">
    <property type="term" value="F:ATP binding"/>
    <property type="evidence" value="ECO:0007669"/>
    <property type="project" value="UniProtKB-UniRule"/>
</dbReference>
<dbReference type="GO" id="GO:0006397">
    <property type="term" value="P:mRNA processing"/>
    <property type="evidence" value="ECO:0007669"/>
    <property type="project" value="UniProtKB-KW"/>
</dbReference>
<dbReference type="InterPro" id="IPR010206">
    <property type="entry name" value="PolA_pol_I"/>
</dbReference>
<feature type="region of interest" description="Disordered" evidence="9">
    <location>
        <begin position="444"/>
        <end position="502"/>
    </location>
</feature>
<keyword evidence="3 7" id="KW-0547">Nucleotide-binding</keyword>
<evidence type="ECO:0000256" key="7">
    <source>
        <dbReference type="HAMAP-Rule" id="MF_00957"/>
    </source>
</evidence>
<dbReference type="Pfam" id="PF12627">
    <property type="entry name" value="PolyA_pol_RNAbd"/>
    <property type="match status" value="1"/>
</dbReference>
<comment type="catalytic activity">
    <reaction evidence="7">
        <text>RNA(n) + ATP = RNA(n)-3'-adenine ribonucleotide + diphosphate</text>
        <dbReference type="Rhea" id="RHEA:11332"/>
        <dbReference type="Rhea" id="RHEA-COMP:14527"/>
        <dbReference type="Rhea" id="RHEA-COMP:17347"/>
        <dbReference type="ChEBI" id="CHEBI:30616"/>
        <dbReference type="ChEBI" id="CHEBI:33019"/>
        <dbReference type="ChEBI" id="CHEBI:140395"/>
        <dbReference type="ChEBI" id="CHEBI:173115"/>
        <dbReference type="EC" id="2.7.7.19"/>
    </reaction>
</comment>
<evidence type="ECO:0000256" key="4">
    <source>
        <dbReference type="ARBA" id="ARBA00022840"/>
    </source>
</evidence>
<comment type="function">
    <text evidence="7">Adds poly(A) tail to the 3' end of many RNAs, which usually targets these RNAs for decay. Plays a significant role in the global control of gene expression, through influencing the rate of transcript degradation, and in the general RNA quality control.</text>
</comment>
<keyword evidence="1 7" id="KW-0507">mRNA processing</keyword>
<evidence type="ECO:0000259" key="12">
    <source>
        <dbReference type="Pfam" id="PF12627"/>
    </source>
</evidence>
<proteinExistence type="inferred from homology"/>
<feature type="domain" description="Polymerase A arginine-rich C-terminal" evidence="11">
    <location>
        <begin position="344"/>
        <end position="473"/>
    </location>
</feature>
<comment type="similarity">
    <text evidence="7 8">Belongs to the tRNA nucleotidyltransferase/poly(A) polymerase family.</text>
</comment>
<dbReference type="PANTHER" id="PTHR43051">
    <property type="entry name" value="POLYNUCLEOTIDE ADENYLYLTRANSFERASE FAMILY PROTEIN"/>
    <property type="match status" value="1"/>
</dbReference>
<dbReference type="InterPro" id="IPR052191">
    <property type="entry name" value="tRNA_ntf/polyA_polymerase_I"/>
</dbReference>
<dbReference type="SUPFAM" id="SSF81301">
    <property type="entry name" value="Nucleotidyltransferase"/>
    <property type="match status" value="1"/>
</dbReference>
<dbReference type="Pfam" id="PF01743">
    <property type="entry name" value="PolyA_pol"/>
    <property type="match status" value="1"/>
</dbReference>
<dbReference type="InterPro" id="IPR032828">
    <property type="entry name" value="PolyA_RNA-bd"/>
</dbReference>
<feature type="compositionally biased region" description="Basic residues" evidence="9">
    <location>
        <begin position="464"/>
        <end position="482"/>
    </location>
</feature>
<organism evidence="13 14">
    <name type="scientific">Oligella urethralis DNF00040</name>
    <dbReference type="NCBI Taxonomy" id="1401065"/>
    <lineage>
        <taxon>Bacteria</taxon>
        <taxon>Pseudomonadati</taxon>
        <taxon>Pseudomonadota</taxon>
        <taxon>Betaproteobacteria</taxon>
        <taxon>Burkholderiales</taxon>
        <taxon>Alcaligenaceae</taxon>
        <taxon>Oligella</taxon>
    </lineage>
</organism>
<keyword evidence="6 7" id="KW-0804">Transcription</keyword>
<dbReference type="EC" id="2.7.7.19" evidence="7"/>
<dbReference type="GO" id="GO:0003723">
    <property type="term" value="F:RNA binding"/>
    <property type="evidence" value="ECO:0007669"/>
    <property type="project" value="UniProtKB-UniRule"/>
</dbReference>
<reference evidence="13 14" key="1">
    <citation type="submission" date="2014-07" db="EMBL/GenBank/DDBJ databases">
        <authorList>
            <person name="McCorrison J."/>
            <person name="Sanka R."/>
            <person name="Torralba M."/>
            <person name="Gillis M."/>
            <person name="Haft D.H."/>
            <person name="Methe B."/>
            <person name="Sutton G."/>
            <person name="Nelson K.E."/>
        </authorList>
    </citation>
    <scope>NUCLEOTIDE SEQUENCE [LARGE SCALE GENOMIC DNA]</scope>
    <source>
        <strain evidence="13 14">DNF00040</strain>
    </source>
</reference>
<evidence type="ECO:0000313" key="13">
    <source>
        <dbReference type="EMBL" id="KGF26278.1"/>
    </source>
</evidence>
<feature type="domain" description="Poly A polymerase head" evidence="10">
    <location>
        <begin position="76"/>
        <end position="201"/>
    </location>
</feature>
<dbReference type="HAMAP" id="MF_00957">
    <property type="entry name" value="PolyA_pol"/>
    <property type="match status" value="1"/>
</dbReference>
<keyword evidence="14" id="KW-1185">Reference proteome</keyword>
<protein>
    <recommendedName>
        <fullName evidence="7">Poly(A) polymerase I</fullName>
        <shortName evidence="7">PAP I</shortName>
        <ecNumber evidence="7">2.7.7.19</ecNumber>
    </recommendedName>
</protein>
<comment type="caution">
    <text evidence="13">The sequence shown here is derived from an EMBL/GenBank/DDBJ whole genome shotgun (WGS) entry which is preliminary data.</text>
</comment>
<dbReference type="InterPro" id="IPR025866">
    <property type="entry name" value="PolyA_pol_arg_C_dom"/>
</dbReference>
<accession>A0A095YV84</accession>
<dbReference type="Gene3D" id="3.30.460.10">
    <property type="entry name" value="Beta Polymerase, domain 2"/>
    <property type="match status" value="1"/>
</dbReference>
<dbReference type="RefSeq" id="WP_036560746.1">
    <property type="nucleotide sequence ID" value="NZ_JRNI01000077.1"/>
</dbReference>
<dbReference type="OrthoDB" id="9805698at2"/>
<evidence type="ECO:0000256" key="3">
    <source>
        <dbReference type="ARBA" id="ARBA00022741"/>
    </source>
</evidence>
<evidence type="ECO:0000259" key="10">
    <source>
        <dbReference type="Pfam" id="PF01743"/>
    </source>
</evidence>
<dbReference type="Proteomes" id="UP000029629">
    <property type="component" value="Unassembled WGS sequence"/>
</dbReference>
<evidence type="ECO:0000256" key="2">
    <source>
        <dbReference type="ARBA" id="ARBA00022679"/>
    </source>
</evidence>
<evidence type="ECO:0000313" key="14">
    <source>
        <dbReference type="Proteomes" id="UP000029629"/>
    </source>
</evidence>
<evidence type="ECO:0000256" key="1">
    <source>
        <dbReference type="ARBA" id="ARBA00022664"/>
    </source>
</evidence>
<feature type="active site" evidence="7">
    <location>
        <position position="170"/>
    </location>
</feature>
<dbReference type="InterPro" id="IPR043519">
    <property type="entry name" value="NT_sf"/>
</dbReference>
<evidence type="ECO:0000256" key="5">
    <source>
        <dbReference type="ARBA" id="ARBA00022884"/>
    </source>
</evidence>
<dbReference type="GO" id="GO:1990817">
    <property type="term" value="F:poly(A) RNA polymerase activity"/>
    <property type="evidence" value="ECO:0007669"/>
    <property type="project" value="UniProtKB-UniRule"/>
</dbReference>